<evidence type="ECO:0000313" key="2">
    <source>
        <dbReference type="Proteomes" id="UP001595907"/>
    </source>
</evidence>
<accession>A0ABV8QQC0</accession>
<dbReference type="Proteomes" id="UP001595907">
    <property type="component" value="Unassembled WGS sequence"/>
</dbReference>
<evidence type="ECO:0000313" key="1">
    <source>
        <dbReference type="EMBL" id="MFC4261937.1"/>
    </source>
</evidence>
<sequence length="158" mass="17576">MKPAYSNITIATGAHVPGICKIEVAPLHTLSSRIFTNFITGEINEPLVLTTSMIDIPLIPNSCKISSKSKSSRAGDYFEISIEGLLNELTTVQFRRLETLRYEKLITLVTLLNKSQLLIGSNSDGMRFSFNTDISTNQNQIAWELNYVSENAVAFYVP</sequence>
<dbReference type="RefSeq" id="WP_379707141.1">
    <property type="nucleotide sequence ID" value="NZ_JBHSCZ010000001.1"/>
</dbReference>
<keyword evidence="2" id="KW-1185">Reference proteome</keyword>
<proteinExistence type="predicted"/>
<organism evidence="1 2">
    <name type="scientific">Ferruginibacter yonginensis</name>
    <dbReference type="NCBI Taxonomy" id="1310416"/>
    <lineage>
        <taxon>Bacteria</taxon>
        <taxon>Pseudomonadati</taxon>
        <taxon>Bacteroidota</taxon>
        <taxon>Chitinophagia</taxon>
        <taxon>Chitinophagales</taxon>
        <taxon>Chitinophagaceae</taxon>
        <taxon>Ferruginibacter</taxon>
    </lineage>
</organism>
<dbReference type="EMBL" id="JBHSCZ010000001">
    <property type="protein sequence ID" value="MFC4261937.1"/>
    <property type="molecule type" value="Genomic_DNA"/>
</dbReference>
<protein>
    <submittedName>
        <fullName evidence="1">Uncharacterized protein</fullName>
    </submittedName>
</protein>
<comment type="caution">
    <text evidence="1">The sequence shown here is derived from an EMBL/GenBank/DDBJ whole genome shotgun (WGS) entry which is preliminary data.</text>
</comment>
<gene>
    <name evidence="1" type="ORF">ACFOWM_03540</name>
</gene>
<reference evidence="2" key="1">
    <citation type="journal article" date="2019" name="Int. J. Syst. Evol. Microbiol.">
        <title>The Global Catalogue of Microorganisms (GCM) 10K type strain sequencing project: providing services to taxonomists for standard genome sequencing and annotation.</title>
        <authorList>
            <consortium name="The Broad Institute Genomics Platform"/>
            <consortium name="The Broad Institute Genome Sequencing Center for Infectious Disease"/>
            <person name="Wu L."/>
            <person name="Ma J."/>
        </authorList>
    </citation>
    <scope>NUCLEOTIDE SEQUENCE [LARGE SCALE GENOMIC DNA]</scope>
    <source>
        <strain evidence="2">CECT 8289</strain>
    </source>
</reference>
<name>A0ABV8QQC0_9BACT</name>